<evidence type="ECO:0000313" key="4">
    <source>
        <dbReference type="Proteomes" id="UP000594001"/>
    </source>
</evidence>
<dbReference type="CDD" id="cd06558">
    <property type="entry name" value="crotonase-like"/>
    <property type="match status" value="1"/>
</dbReference>
<dbReference type="Pfam" id="PF00378">
    <property type="entry name" value="ECH_1"/>
    <property type="match status" value="1"/>
</dbReference>
<protein>
    <submittedName>
        <fullName evidence="3">Putative enoyl-CoA hydratase echA8</fullName>
        <ecNumber evidence="3">4.2.1.17</ecNumber>
    </submittedName>
</protein>
<dbReference type="AlphaFoldDB" id="A0A7L9RSX2"/>
<dbReference type="PANTHER" id="PTHR11941:SF54">
    <property type="entry name" value="ENOYL-COA HYDRATASE, MITOCHONDRIAL"/>
    <property type="match status" value="1"/>
</dbReference>
<dbReference type="Gene3D" id="3.90.226.10">
    <property type="entry name" value="2-enoyl-CoA Hydratase, Chain A, domain 1"/>
    <property type="match status" value="1"/>
</dbReference>
<dbReference type="SUPFAM" id="SSF52096">
    <property type="entry name" value="ClpP/crotonase"/>
    <property type="match status" value="1"/>
</dbReference>
<name>A0A7L9RSX2_9PROT</name>
<dbReference type="Proteomes" id="UP000594001">
    <property type="component" value="Chromosome"/>
</dbReference>
<dbReference type="Gene3D" id="1.10.12.10">
    <property type="entry name" value="Lyase 2-enoyl-coa Hydratase, Chain A, domain 2"/>
    <property type="match status" value="1"/>
</dbReference>
<dbReference type="KEGG" id="pbal:CPBP_00410"/>
<dbReference type="FunFam" id="3.90.226.10:FF:000009">
    <property type="entry name" value="Carnitinyl-CoA dehydratase"/>
    <property type="match status" value="1"/>
</dbReference>
<dbReference type="InterPro" id="IPR014748">
    <property type="entry name" value="Enoyl-CoA_hydra_C"/>
</dbReference>
<dbReference type="InterPro" id="IPR029045">
    <property type="entry name" value="ClpP/crotonase-like_dom_sf"/>
</dbReference>
<comment type="similarity">
    <text evidence="1">Belongs to the enoyl-CoA hydratase/isomerase family.</text>
</comment>
<dbReference type="InterPro" id="IPR001753">
    <property type="entry name" value="Enoyl-CoA_hydra/iso"/>
</dbReference>
<gene>
    <name evidence="3" type="primary">echA8</name>
    <name evidence="3" type="ORF">CPBP_00410</name>
</gene>
<accession>A0A7L9RSX2</accession>
<keyword evidence="2 3" id="KW-0456">Lyase</keyword>
<dbReference type="PANTHER" id="PTHR11941">
    <property type="entry name" value="ENOYL-COA HYDRATASE-RELATED"/>
    <property type="match status" value="1"/>
</dbReference>
<evidence type="ECO:0000256" key="2">
    <source>
        <dbReference type="ARBA" id="ARBA00023239"/>
    </source>
</evidence>
<dbReference type="GO" id="GO:0004300">
    <property type="term" value="F:enoyl-CoA hydratase activity"/>
    <property type="evidence" value="ECO:0007669"/>
    <property type="project" value="UniProtKB-EC"/>
</dbReference>
<dbReference type="GO" id="GO:0006635">
    <property type="term" value="P:fatty acid beta-oxidation"/>
    <property type="evidence" value="ECO:0007669"/>
    <property type="project" value="TreeGrafter"/>
</dbReference>
<proteinExistence type="inferred from homology"/>
<reference evidence="3 4" key="1">
    <citation type="submission" date="2020-06" db="EMBL/GenBank/DDBJ databases">
        <title>The endosymbiont of the kinetoplastid Bodo saltans is a Paracaedibacter-like alpha-proteobacterium possessing a putative toxin-antitoxin system.</title>
        <authorList>
            <person name="Midha S."/>
            <person name="Rigden D.J."/>
            <person name="Siozios S."/>
            <person name="Hurst G.D.D."/>
            <person name="Jackson A.P."/>
        </authorList>
    </citation>
    <scope>NUCLEOTIDE SEQUENCE [LARGE SCALE GENOMIC DNA]</scope>
    <source>
        <strain evidence="3">Lake Konstanz</strain>
    </source>
</reference>
<organism evidence="3 4">
    <name type="scientific">Candidatus Bodocaedibacter vickermanii</name>
    <dbReference type="NCBI Taxonomy" id="2741701"/>
    <lineage>
        <taxon>Bacteria</taxon>
        <taxon>Pseudomonadati</taxon>
        <taxon>Pseudomonadota</taxon>
        <taxon>Alphaproteobacteria</taxon>
        <taxon>Holosporales</taxon>
        <taxon>Candidatus Paracaedibacteraceae</taxon>
        <taxon>Candidatus Bodocaedibacter</taxon>
    </lineage>
</organism>
<dbReference type="EC" id="4.2.1.17" evidence="3"/>
<evidence type="ECO:0000256" key="1">
    <source>
        <dbReference type="ARBA" id="ARBA00005254"/>
    </source>
</evidence>
<dbReference type="FunFam" id="1.10.12.10:FF:000001">
    <property type="entry name" value="Probable enoyl-CoA hydratase, mitochondrial"/>
    <property type="match status" value="1"/>
</dbReference>
<dbReference type="EMBL" id="CP054719">
    <property type="protein sequence ID" value="QOL19646.1"/>
    <property type="molecule type" value="Genomic_DNA"/>
</dbReference>
<sequence>MIIITHVQDAIGRIQLNSPTTLNALNLEMGKQISTILHTWESNPHIKVVIIESLVEKAFSVGIDIKEFATNNTTHYRRNFLDIWTSITTFSKPIIMSINGYAFGGGLELALMGDILIASDSAVFAQPELSVGTIPGMGATQRLPRRIGRYRANDMILTGRRIDAHTACSWGLVSQVVPQDRLHQTVTDTANRIAAKSLPTLIKAKTALQLADEQPLTQGLAYEQDLFLSTFDLDDQQEGFQAFLQKRPPVFKDR</sequence>
<keyword evidence="4" id="KW-1185">Reference proteome</keyword>
<evidence type="ECO:0000313" key="3">
    <source>
        <dbReference type="EMBL" id="QOL19646.1"/>
    </source>
</evidence>
<dbReference type="RefSeq" id="WP_350332396.1">
    <property type="nucleotide sequence ID" value="NZ_CP054719.1"/>
</dbReference>